<proteinExistence type="predicted"/>
<sequence>MEENKHLNVEMGPEASNVRGVSQEACLQNQNMGSYDSEAQNGSLVEVDMQDKYSCLMRCVLLMCLEDSHVFSQFPFIRELEENVEFYAIYEVIHLLAMGTFRKKFNEILERRTEINANIDMDHAQFLLSRCVLLCREPTYPTFVLVVAFLTNVLILDVDDLECFKVAYITEFCLSVLYRRIFWKIFRSREDYRRLHFFCKQFNKKFGQCSAMIKLPKTSVNVNWQKLIQGCIEDPNIEFPLEESEIEMFNKARRVMDNMESTRGLLETDHVILNNGQVTGATLELAPPSPNYHTNLAGIFYQYLALIFFEIHSSKIYGSTDSMMSILAEKTVCQNLSVLCFCMLMKNLENDLTTYFK</sequence>
<reference evidence="1" key="1">
    <citation type="submission" date="2020-08" db="EMBL/GenBank/DDBJ databases">
        <title>Multicomponent nature underlies the extraordinary mechanical properties of spider dragline silk.</title>
        <authorList>
            <person name="Kono N."/>
            <person name="Nakamura H."/>
            <person name="Mori M."/>
            <person name="Yoshida Y."/>
            <person name="Ohtoshi R."/>
            <person name="Malay A.D."/>
            <person name="Moran D.A.P."/>
            <person name="Tomita M."/>
            <person name="Numata K."/>
            <person name="Arakawa K."/>
        </authorList>
    </citation>
    <scope>NUCLEOTIDE SEQUENCE</scope>
</reference>
<evidence type="ECO:0000313" key="1">
    <source>
        <dbReference type="EMBL" id="GFX88878.1"/>
    </source>
</evidence>
<protein>
    <submittedName>
        <fullName evidence="1">Uncharacterized protein</fullName>
    </submittedName>
</protein>
<dbReference type="AlphaFoldDB" id="A0A8X6UZ35"/>
<comment type="caution">
    <text evidence="1">The sequence shown here is derived from an EMBL/GenBank/DDBJ whole genome shotgun (WGS) entry which is preliminary data.</text>
</comment>
<accession>A0A8X6UZ35</accession>
<dbReference type="Proteomes" id="UP000887159">
    <property type="component" value="Unassembled WGS sequence"/>
</dbReference>
<name>A0A8X6UZ35_TRICX</name>
<dbReference type="EMBL" id="BMAU01021062">
    <property type="protein sequence ID" value="GFX88878.1"/>
    <property type="molecule type" value="Genomic_DNA"/>
</dbReference>
<evidence type="ECO:0000313" key="2">
    <source>
        <dbReference type="Proteomes" id="UP000887159"/>
    </source>
</evidence>
<organism evidence="1 2">
    <name type="scientific">Trichonephila clavipes</name>
    <name type="common">Golden silk orbweaver</name>
    <name type="synonym">Nephila clavipes</name>
    <dbReference type="NCBI Taxonomy" id="2585209"/>
    <lineage>
        <taxon>Eukaryota</taxon>
        <taxon>Metazoa</taxon>
        <taxon>Ecdysozoa</taxon>
        <taxon>Arthropoda</taxon>
        <taxon>Chelicerata</taxon>
        <taxon>Arachnida</taxon>
        <taxon>Araneae</taxon>
        <taxon>Araneomorphae</taxon>
        <taxon>Entelegynae</taxon>
        <taxon>Araneoidea</taxon>
        <taxon>Nephilidae</taxon>
        <taxon>Trichonephila</taxon>
    </lineage>
</organism>
<gene>
    <name evidence="1" type="ORF">TNCV_2575851</name>
</gene>
<keyword evidence="2" id="KW-1185">Reference proteome</keyword>